<name>A0ABM9J9Y6_9RALS</name>
<dbReference type="EMBL" id="CATYWO010000002">
    <property type="protein sequence ID" value="CAJ0787209.1"/>
    <property type="molecule type" value="Genomic_DNA"/>
</dbReference>
<proteinExistence type="predicted"/>
<feature type="region of interest" description="Disordered" evidence="1">
    <location>
        <begin position="105"/>
        <end position="132"/>
    </location>
</feature>
<gene>
    <name evidence="2" type="ORF">LMG7141_01904</name>
</gene>
<accession>A0ABM9J9Y6</accession>
<keyword evidence="3" id="KW-1185">Reference proteome</keyword>
<dbReference type="Proteomes" id="UP001189616">
    <property type="component" value="Unassembled WGS sequence"/>
</dbReference>
<protein>
    <submittedName>
        <fullName evidence="2">Uncharacterized protein</fullName>
    </submittedName>
</protein>
<organism evidence="2 3">
    <name type="scientific">Ralstonia condita</name>
    <dbReference type="NCBI Taxonomy" id="3058600"/>
    <lineage>
        <taxon>Bacteria</taxon>
        <taxon>Pseudomonadati</taxon>
        <taxon>Pseudomonadota</taxon>
        <taxon>Betaproteobacteria</taxon>
        <taxon>Burkholderiales</taxon>
        <taxon>Burkholderiaceae</taxon>
        <taxon>Ralstonia</taxon>
    </lineage>
</organism>
<evidence type="ECO:0000256" key="1">
    <source>
        <dbReference type="SAM" id="MobiDB-lite"/>
    </source>
</evidence>
<comment type="caution">
    <text evidence="2">The sequence shown here is derived from an EMBL/GenBank/DDBJ whole genome shotgun (WGS) entry which is preliminary data.</text>
</comment>
<reference evidence="2 3" key="1">
    <citation type="submission" date="2023-07" db="EMBL/GenBank/DDBJ databases">
        <authorList>
            <person name="Peeters C."/>
        </authorList>
    </citation>
    <scope>NUCLEOTIDE SEQUENCE [LARGE SCALE GENOMIC DNA]</scope>
    <source>
        <strain evidence="2 3">LMG 7141</strain>
    </source>
</reference>
<evidence type="ECO:0000313" key="2">
    <source>
        <dbReference type="EMBL" id="CAJ0787209.1"/>
    </source>
</evidence>
<sequence length="132" mass="14410">MRDLPGHKMIPTPEKTSFLCTLPGPKRDMAYSITVGFIDPTHPNCVQFTSFVGEGRRSFRVLASEEDVPSAARCSIESLCRMAIGQVMRDSLYAMTAVGDHRLDLHAPPWEGELKPAGARSAPRSPGQRSPG</sequence>
<evidence type="ECO:0000313" key="3">
    <source>
        <dbReference type="Proteomes" id="UP001189616"/>
    </source>
</evidence>